<dbReference type="SUPFAM" id="SSF161098">
    <property type="entry name" value="MetI-like"/>
    <property type="match status" value="1"/>
</dbReference>
<dbReference type="OrthoDB" id="9771544at2"/>
<dbReference type="GO" id="GO:0005886">
    <property type="term" value="C:plasma membrane"/>
    <property type="evidence" value="ECO:0007669"/>
    <property type="project" value="UniProtKB-SubCell"/>
</dbReference>
<dbReference type="STRING" id="1034346.GCA_000313565_01854"/>
<evidence type="ECO:0000256" key="7">
    <source>
        <dbReference type="RuleBase" id="RU363032"/>
    </source>
</evidence>
<feature type="transmembrane region" description="Helical" evidence="7">
    <location>
        <begin position="240"/>
        <end position="258"/>
    </location>
</feature>
<protein>
    <submittedName>
        <fullName evidence="9">Carbohydrate ABC transporter membrane protein 2 (CUT1 family)</fullName>
    </submittedName>
</protein>
<keyword evidence="2 7" id="KW-0813">Transport</keyword>
<evidence type="ECO:0000256" key="2">
    <source>
        <dbReference type="ARBA" id="ARBA00022448"/>
    </source>
</evidence>
<keyword evidence="5 7" id="KW-1133">Transmembrane helix</keyword>
<evidence type="ECO:0000313" key="10">
    <source>
        <dbReference type="Proteomes" id="UP000247612"/>
    </source>
</evidence>
<feature type="transmembrane region" description="Helical" evidence="7">
    <location>
        <begin position="9"/>
        <end position="29"/>
    </location>
</feature>
<dbReference type="InterPro" id="IPR000515">
    <property type="entry name" value="MetI-like"/>
</dbReference>
<name>A0A2V2FC26_9FIRM</name>
<comment type="subcellular location">
    <subcellularLocation>
        <location evidence="1 7">Cell membrane</location>
        <topology evidence="1 7">Multi-pass membrane protein</topology>
    </subcellularLocation>
</comment>
<dbReference type="CDD" id="cd06261">
    <property type="entry name" value="TM_PBP2"/>
    <property type="match status" value="1"/>
</dbReference>
<evidence type="ECO:0000313" key="9">
    <source>
        <dbReference type="EMBL" id="PXX76214.1"/>
    </source>
</evidence>
<dbReference type="AlphaFoldDB" id="A0A2V2FC26"/>
<evidence type="ECO:0000256" key="5">
    <source>
        <dbReference type="ARBA" id="ARBA00022989"/>
    </source>
</evidence>
<dbReference type="PROSITE" id="PS50928">
    <property type="entry name" value="ABC_TM1"/>
    <property type="match status" value="1"/>
</dbReference>
<comment type="similarity">
    <text evidence="7">Belongs to the binding-protein-dependent transport system permease family.</text>
</comment>
<keyword evidence="6 7" id="KW-0472">Membrane</keyword>
<evidence type="ECO:0000256" key="4">
    <source>
        <dbReference type="ARBA" id="ARBA00022692"/>
    </source>
</evidence>
<proteinExistence type="inferred from homology"/>
<accession>A0A2V2FC26</accession>
<comment type="caution">
    <text evidence="9">The sequence shown here is derived from an EMBL/GenBank/DDBJ whole genome shotgun (WGS) entry which is preliminary data.</text>
</comment>
<sequence length="273" mass="30680">MKLKFSRTLIYLFLFMGAALMVLPFYWMISGAFKTSAEITQFPPVWLPASFNLDNFKFALETAPFATYFINSVIVTICCLVCCGFTTILAAFAFSRLQFPGRDLLFSLLLALMMIPFEMLIITNYRTIVAWGIHDTIIALIIPFTSSIFYTYILRNFFASIPDSLYQAARIDGCSNWKYLWKIMVPMAKPSLVTITLLNAIACWNSFLWPMLATNSPAVRTLPFGLYAFVTEGGAKTERMMAAAAIVVIPMILLFLFARKYIVNGVARGGLKG</sequence>
<keyword evidence="4 7" id="KW-0812">Transmembrane</keyword>
<feature type="transmembrane region" description="Helical" evidence="7">
    <location>
        <begin position="192"/>
        <end position="212"/>
    </location>
</feature>
<dbReference type="GO" id="GO:0055085">
    <property type="term" value="P:transmembrane transport"/>
    <property type="evidence" value="ECO:0007669"/>
    <property type="project" value="InterPro"/>
</dbReference>
<gene>
    <name evidence="9" type="ORF">DES51_11469</name>
</gene>
<organism evidence="9 10">
    <name type="scientific">Dielma fastidiosa</name>
    <dbReference type="NCBI Taxonomy" id="1034346"/>
    <lineage>
        <taxon>Bacteria</taxon>
        <taxon>Bacillati</taxon>
        <taxon>Bacillota</taxon>
        <taxon>Erysipelotrichia</taxon>
        <taxon>Erysipelotrichales</taxon>
        <taxon>Erysipelotrichaceae</taxon>
        <taxon>Dielma</taxon>
    </lineage>
</organism>
<keyword evidence="10" id="KW-1185">Reference proteome</keyword>
<dbReference type="PANTHER" id="PTHR43744">
    <property type="entry name" value="ABC TRANSPORTER PERMEASE PROTEIN MG189-RELATED-RELATED"/>
    <property type="match status" value="1"/>
</dbReference>
<feature type="domain" description="ABC transmembrane type-1" evidence="8">
    <location>
        <begin position="69"/>
        <end position="258"/>
    </location>
</feature>
<feature type="transmembrane region" description="Helical" evidence="7">
    <location>
        <begin position="128"/>
        <end position="153"/>
    </location>
</feature>
<feature type="transmembrane region" description="Helical" evidence="7">
    <location>
        <begin position="68"/>
        <end position="92"/>
    </location>
</feature>
<dbReference type="EMBL" id="QJKH01000014">
    <property type="protein sequence ID" value="PXX76214.1"/>
    <property type="molecule type" value="Genomic_DNA"/>
</dbReference>
<evidence type="ECO:0000256" key="3">
    <source>
        <dbReference type="ARBA" id="ARBA00022475"/>
    </source>
</evidence>
<feature type="transmembrane region" description="Helical" evidence="7">
    <location>
        <begin position="104"/>
        <end position="122"/>
    </location>
</feature>
<evidence type="ECO:0000256" key="1">
    <source>
        <dbReference type="ARBA" id="ARBA00004651"/>
    </source>
</evidence>
<dbReference type="Gene3D" id="1.10.3720.10">
    <property type="entry name" value="MetI-like"/>
    <property type="match status" value="1"/>
</dbReference>
<keyword evidence="3" id="KW-1003">Cell membrane</keyword>
<dbReference type="RefSeq" id="WP_022938159.1">
    <property type="nucleotide sequence ID" value="NZ_CABKRQ010000004.1"/>
</dbReference>
<dbReference type="InterPro" id="IPR035906">
    <property type="entry name" value="MetI-like_sf"/>
</dbReference>
<dbReference type="Pfam" id="PF00528">
    <property type="entry name" value="BPD_transp_1"/>
    <property type="match status" value="1"/>
</dbReference>
<dbReference type="Proteomes" id="UP000247612">
    <property type="component" value="Unassembled WGS sequence"/>
</dbReference>
<dbReference type="PANTHER" id="PTHR43744:SF12">
    <property type="entry name" value="ABC TRANSPORTER PERMEASE PROTEIN MG189-RELATED"/>
    <property type="match status" value="1"/>
</dbReference>
<reference evidence="9 10" key="1">
    <citation type="submission" date="2018-05" db="EMBL/GenBank/DDBJ databases">
        <title>Genomic Encyclopedia of Type Strains, Phase IV (KMG-IV): sequencing the most valuable type-strain genomes for metagenomic binning, comparative biology and taxonomic classification.</title>
        <authorList>
            <person name="Goeker M."/>
        </authorList>
    </citation>
    <scope>NUCLEOTIDE SEQUENCE [LARGE SCALE GENOMIC DNA]</scope>
    <source>
        <strain evidence="9 10">JC118</strain>
    </source>
</reference>
<evidence type="ECO:0000256" key="6">
    <source>
        <dbReference type="ARBA" id="ARBA00023136"/>
    </source>
</evidence>
<evidence type="ECO:0000259" key="8">
    <source>
        <dbReference type="PROSITE" id="PS50928"/>
    </source>
</evidence>